<accession>A0A0E2BFZ1</accession>
<organism evidence="1 2">
    <name type="scientific">Leptospira santarosai str. MOR084</name>
    <dbReference type="NCBI Taxonomy" id="1049984"/>
    <lineage>
        <taxon>Bacteria</taxon>
        <taxon>Pseudomonadati</taxon>
        <taxon>Spirochaetota</taxon>
        <taxon>Spirochaetia</taxon>
        <taxon>Leptospirales</taxon>
        <taxon>Leptospiraceae</taxon>
        <taxon>Leptospira</taxon>
    </lineage>
</organism>
<keyword evidence="2" id="KW-1185">Reference proteome</keyword>
<evidence type="ECO:0000313" key="1">
    <source>
        <dbReference type="EMBL" id="EKO33846.1"/>
    </source>
</evidence>
<evidence type="ECO:0000313" key="2">
    <source>
        <dbReference type="Proteomes" id="UP000006329"/>
    </source>
</evidence>
<comment type="caution">
    <text evidence="1">The sequence shown here is derived from an EMBL/GenBank/DDBJ whole genome shotgun (WGS) entry which is preliminary data.</text>
</comment>
<reference evidence="1" key="1">
    <citation type="submission" date="2012-10" db="EMBL/GenBank/DDBJ databases">
        <authorList>
            <person name="Harkins D.M."/>
            <person name="Durkin A.S."/>
            <person name="Brinkac L.M."/>
            <person name="Haft D.H."/>
            <person name="Selengut J.D."/>
            <person name="Sanka R."/>
            <person name="DePew J."/>
            <person name="Purushe J."/>
            <person name="Matthias M.A."/>
            <person name="Vinetz J.M."/>
            <person name="Sutton G.G."/>
            <person name="Nierman W.C."/>
            <person name="Fouts D.E."/>
        </authorList>
    </citation>
    <scope>NUCLEOTIDE SEQUENCE [LARGE SCALE GENOMIC DNA]</scope>
    <source>
        <strain evidence="1">MOR084</strain>
    </source>
</reference>
<gene>
    <name evidence="1" type="ORF">LEP1GSC179_2858</name>
</gene>
<dbReference type="Proteomes" id="UP000006329">
    <property type="component" value="Unassembled WGS sequence"/>
</dbReference>
<protein>
    <submittedName>
        <fullName evidence="1">Uncharacterized protein</fullName>
    </submittedName>
</protein>
<name>A0A0E2BFZ1_9LEPT</name>
<proteinExistence type="predicted"/>
<sequence>MILNPITCQEIILESNLNVTCFDLDKMAPLLGLKTVG</sequence>
<dbReference type="AlphaFoldDB" id="A0A0E2BFZ1"/>
<dbReference type="EMBL" id="AHON02000043">
    <property type="protein sequence ID" value="EKO33846.1"/>
    <property type="molecule type" value="Genomic_DNA"/>
</dbReference>